<evidence type="ECO:0000313" key="2">
    <source>
        <dbReference type="EMBL" id="WDE10205.1"/>
    </source>
</evidence>
<evidence type="ECO:0000313" key="3">
    <source>
        <dbReference type="Proteomes" id="UP001215231"/>
    </source>
</evidence>
<dbReference type="EMBL" id="CP059693">
    <property type="protein sequence ID" value="WDE10205.1"/>
    <property type="molecule type" value="Genomic_DNA"/>
</dbReference>
<sequence length="245" mass="28038">MPTLTRLLLTAVLSFFLCLPAFAAKEMVFVKGERSASDLEQDIHRKGQQVLELVDLKPGMVVADVLGGGGYYSELIAEKIAPYGRVYLHNNRAYLPHVGKEVAARLKDSRLDNVIRHDRETGDLAFIDQSLDMIFFVLGYHDMYHVDKNWKIDKDDFIRQLKTALKPGGQLLIIDHSAPDGSGTKYSQDLHRIDKLYVKAELKQKGFKLLKESNLLVNDQDSREISPFHPDIRRRTDRFILLFQK</sequence>
<organism evidence="2 3">
    <name type="scientific">Thalassomonas haliotis</name>
    <dbReference type="NCBI Taxonomy" id="485448"/>
    <lineage>
        <taxon>Bacteria</taxon>
        <taxon>Pseudomonadati</taxon>
        <taxon>Pseudomonadota</taxon>
        <taxon>Gammaproteobacteria</taxon>
        <taxon>Alteromonadales</taxon>
        <taxon>Colwelliaceae</taxon>
        <taxon>Thalassomonas</taxon>
    </lineage>
</organism>
<dbReference type="CDD" id="cd02440">
    <property type="entry name" value="AdoMet_MTases"/>
    <property type="match status" value="1"/>
</dbReference>
<dbReference type="Gene3D" id="3.40.50.150">
    <property type="entry name" value="Vaccinia Virus protein VP39"/>
    <property type="match status" value="1"/>
</dbReference>
<feature type="signal peptide" evidence="1">
    <location>
        <begin position="1"/>
        <end position="23"/>
    </location>
</feature>
<dbReference type="Proteomes" id="UP001215231">
    <property type="component" value="Chromosome"/>
</dbReference>
<keyword evidence="2" id="KW-0808">Transferase</keyword>
<accession>A0ABY7V987</accession>
<dbReference type="SUPFAM" id="SSF53335">
    <property type="entry name" value="S-adenosyl-L-methionine-dependent methyltransferases"/>
    <property type="match status" value="1"/>
</dbReference>
<evidence type="ECO:0000256" key="1">
    <source>
        <dbReference type="SAM" id="SignalP"/>
    </source>
</evidence>
<reference evidence="2 3" key="1">
    <citation type="journal article" date="2022" name="Mar. Drugs">
        <title>Bioassay-Guided Fractionation Leads to the Detection of Cholic Acid Generated by the Rare Thalassomonas sp.</title>
        <authorList>
            <person name="Pheiffer F."/>
            <person name="Schneider Y.K."/>
            <person name="Hansen E.H."/>
            <person name="Andersen J.H."/>
            <person name="Isaksson J."/>
            <person name="Busche T."/>
            <person name="R C."/>
            <person name="Kalinowski J."/>
            <person name="Zyl L.V."/>
            <person name="Trindade M."/>
        </authorList>
    </citation>
    <scope>NUCLEOTIDE SEQUENCE [LARGE SCALE GENOMIC DNA]</scope>
    <source>
        <strain evidence="2 3">A5K-61T</strain>
    </source>
</reference>
<gene>
    <name evidence="2" type="ORF">H3N35_18230</name>
</gene>
<keyword evidence="1" id="KW-0732">Signal</keyword>
<proteinExistence type="predicted"/>
<feature type="chain" id="PRO_5045151082" evidence="1">
    <location>
        <begin position="24"/>
        <end position="245"/>
    </location>
</feature>
<dbReference type="Pfam" id="PF01209">
    <property type="entry name" value="Ubie_methyltran"/>
    <property type="match status" value="1"/>
</dbReference>
<keyword evidence="2" id="KW-0489">Methyltransferase</keyword>
<dbReference type="InterPro" id="IPR029063">
    <property type="entry name" value="SAM-dependent_MTases_sf"/>
</dbReference>
<dbReference type="GO" id="GO:0008168">
    <property type="term" value="F:methyltransferase activity"/>
    <property type="evidence" value="ECO:0007669"/>
    <property type="project" value="UniProtKB-KW"/>
</dbReference>
<dbReference type="RefSeq" id="WP_274050226.1">
    <property type="nucleotide sequence ID" value="NZ_CP059693.1"/>
</dbReference>
<protein>
    <submittedName>
        <fullName evidence="2">Class I SAM-dependent methyltransferase</fullName>
    </submittedName>
</protein>
<name>A0ABY7V987_9GAMM</name>
<keyword evidence="3" id="KW-1185">Reference proteome</keyword>
<dbReference type="GO" id="GO:0032259">
    <property type="term" value="P:methylation"/>
    <property type="evidence" value="ECO:0007669"/>
    <property type="project" value="UniProtKB-KW"/>
</dbReference>